<dbReference type="PANTHER" id="PTHR42692:SF2">
    <property type="entry name" value="IG HYPOTHETICAL 16995"/>
    <property type="match status" value="1"/>
</dbReference>
<gene>
    <name evidence="2" type="ORF">MNBD_CPR01-189</name>
</gene>
<dbReference type="Pfam" id="PF03819">
    <property type="entry name" value="MazG"/>
    <property type="match status" value="1"/>
</dbReference>
<dbReference type="InterPro" id="IPR004518">
    <property type="entry name" value="MazG-like_dom"/>
</dbReference>
<dbReference type="InterPro" id="IPR011411">
    <property type="entry name" value="MazG-related_YvdC"/>
</dbReference>
<dbReference type="GO" id="GO:0047429">
    <property type="term" value="F:nucleoside triphosphate diphosphatase activity"/>
    <property type="evidence" value="ECO:0007669"/>
    <property type="project" value="InterPro"/>
</dbReference>
<evidence type="ECO:0000259" key="1">
    <source>
        <dbReference type="Pfam" id="PF03819"/>
    </source>
</evidence>
<dbReference type="SUPFAM" id="SSF101386">
    <property type="entry name" value="all-alpha NTP pyrophosphatases"/>
    <property type="match status" value="1"/>
</dbReference>
<proteinExistence type="predicted"/>
<organism evidence="2">
    <name type="scientific">hydrothermal vent metagenome</name>
    <dbReference type="NCBI Taxonomy" id="652676"/>
    <lineage>
        <taxon>unclassified sequences</taxon>
        <taxon>metagenomes</taxon>
        <taxon>ecological metagenomes</taxon>
    </lineage>
</organism>
<accession>A0A3B0VJC5</accession>
<dbReference type="GO" id="GO:0009143">
    <property type="term" value="P:nucleoside triphosphate catabolic process"/>
    <property type="evidence" value="ECO:0007669"/>
    <property type="project" value="InterPro"/>
</dbReference>
<reference evidence="2" key="1">
    <citation type="submission" date="2018-06" db="EMBL/GenBank/DDBJ databases">
        <authorList>
            <person name="Zhirakovskaya E."/>
        </authorList>
    </citation>
    <scope>NUCLEOTIDE SEQUENCE</scope>
</reference>
<protein>
    <recommendedName>
        <fullName evidence="1">NTP pyrophosphohydrolase MazG-like domain-containing protein</fullName>
    </recommendedName>
</protein>
<sequence length="108" mass="12644">MELKELLEFIDLENKRLIERFGKNSSTQQDRILARTVKLTEELGELCNEVLAFNGDQRQEKLDKHDKNNLPNEFADVIITTLLLAKSMNVDIREALVNKIKKINKRYE</sequence>
<dbReference type="EMBL" id="UOEV01000002">
    <property type="protein sequence ID" value="VAW31754.1"/>
    <property type="molecule type" value="Genomic_DNA"/>
</dbReference>
<feature type="domain" description="NTP pyrophosphohydrolase MazG-like" evidence="1">
    <location>
        <begin position="38"/>
        <end position="107"/>
    </location>
</feature>
<dbReference type="InterPro" id="IPR047046">
    <property type="entry name" value="YpjD/YvdC"/>
</dbReference>
<dbReference type="PANTHER" id="PTHR42692">
    <property type="entry name" value="NUCLEOTIDE PYROPHOSPHOHYDROLASE"/>
    <property type="match status" value="1"/>
</dbReference>
<dbReference type="Gene3D" id="1.10.287.1080">
    <property type="entry name" value="MazG-like"/>
    <property type="match status" value="1"/>
</dbReference>
<name>A0A3B0VJC5_9ZZZZ</name>
<dbReference type="PIRSF" id="PIRSF036521">
    <property type="entry name" value="UCP036521_pph"/>
    <property type="match status" value="1"/>
</dbReference>
<evidence type="ECO:0000313" key="2">
    <source>
        <dbReference type="EMBL" id="VAW31754.1"/>
    </source>
</evidence>
<dbReference type="AlphaFoldDB" id="A0A3B0VJC5"/>